<sequence length="54" mass="6298">MRCPPYFWLASELRLSAPTPSREGSRLCLSISRNFNTTHRRRSQTPCMRASSKR</sequence>
<reference evidence="1 2" key="1">
    <citation type="submission" date="2024-09" db="EMBL/GenBank/DDBJ databases">
        <authorList>
            <person name="Sun Q."/>
            <person name="Mori K."/>
        </authorList>
    </citation>
    <scope>NUCLEOTIDE SEQUENCE [LARGE SCALE GENOMIC DNA]</scope>
    <source>
        <strain evidence="1 2">CCM 7609</strain>
    </source>
</reference>
<dbReference type="EMBL" id="JBHMFI010000001">
    <property type="protein sequence ID" value="MFB9071501.1"/>
    <property type="molecule type" value="Genomic_DNA"/>
</dbReference>
<proteinExistence type="predicted"/>
<comment type="caution">
    <text evidence="1">The sequence shown here is derived from an EMBL/GenBank/DDBJ whole genome shotgun (WGS) entry which is preliminary data.</text>
</comment>
<gene>
    <name evidence="1" type="ORF">ACFFX0_09920</name>
</gene>
<protein>
    <submittedName>
        <fullName evidence="1">Uncharacterized protein</fullName>
    </submittedName>
</protein>
<keyword evidence="2" id="KW-1185">Reference proteome</keyword>
<organism evidence="1 2">
    <name type="scientific">Citricoccus parietis</name>
    <dbReference type="NCBI Taxonomy" id="592307"/>
    <lineage>
        <taxon>Bacteria</taxon>
        <taxon>Bacillati</taxon>
        <taxon>Actinomycetota</taxon>
        <taxon>Actinomycetes</taxon>
        <taxon>Micrococcales</taxon>
        <taxon>Micrococcaceae</taxon>
        <taxon>Citricoccus</taxon>
    </lineage>
</organism>
<evidence type="ECO:0000313" key="1">
    <source>
        <dbReference type="EMBL" id="MFB9071501.1"/>
    </source>
</evidence>
<accession>A0ABV5FXU0</accession>
<evidence type="ECO:0000313" key="2">
    <source>
        <dbReference type="Proteomes" id="UP001589575"/>
    </source>
</evidence>
<name>A0ABV5FXU0_9MICC</name>
<dbReference type="Proteomes" id="UP001589575">
    <property type="component" value="Unassembled WGS sequence"/>
</dbReference>